<dbReference type="EMBL" id="JACHFD010000003">
    <property type="protein sequence ID" value="MBB5350580.1"/>
    <property type="molecule type" value="Genomic_DNA"/>
</dbReference>
<gene>
    <name evidence="1" type="ORF">HNR46_000808</name>
</gene>
<comment type="caution">
    <text evidence="1">The sequence shown here is derived from an EMBL/GenBank/DDBJ whole genome shotgun (WGS) entry which is preliminary data.</text>
</comment>
<dbReference type="RefSeq" id="WP_184016011.1">
    <property type="nucleotide sequence ID" value="NZ_JACHFD010000003.1"/>
</dbReference>
<evidence type="ECO:0000313" key="2">
    <source>
        <dbReference type="Proteomes" id="UP000557717"/>
    </source>
</evidence>
<proteinExistence type="predicted"/>
<protein>
    <submittedName>
        <fullName evidence="1">Uncharacterized protein</fullName>
    </submittedName>
</protein>
<sequence length="59" mass="6434">MVIHRTKNLRILPFIAITAVQAEVIPGTPDFPTLNMMTYGGKNLREALTLTLTLAGVPL</sequence>
<accession>A0A840V9E7</accession>
<organism evidence="1 2">
    <name type="scientific">Haloferula luteola</name>
    <dbReference type="NCBI Taxonomy" id="595692"/>
    <lineage>
        <taxon>Bacteria</taxon>
        <taxon>Pseudomonadati</taxon>
        <taxon>Verrucomicrobiota</taxon>
        <taxon>Verrucomicrobiia</taxon>
        <taxon>Verrucomicrobiales</taxon>
        <taxon>Verrucomicrobiaceae</taxon>
        <taxon>Haloferula</taxon>
    </lineage>
</organism>
<reference evidence="1 2" key="1">
    <citation type="submission" date="2020-08" db="EMBL/GenBank/DDBJ databases">
        <title>Genomic Encyclopedia of Type Strains, Phase IV (KMG-IV): sequencing the most valuable type-strain genomes for metagenomic binning, comparative biology and taxonomic classification.</title>
        <authorList>
            <person name="Goeker M."/>
        </authorList>
    </citation>
    <scope>NUCLEOTIDE SEQUENCE [LARGE SCALE GENOMIC DNA]</scope>
    <source>
        <strain evidence="1 2">YC6886</strain>
    </source>
</reference>
<dbReference type="AlphaFoldDB" id="A0A840V9E7"/>
<name>A0A840V9E7_9BACT</name>
<evidence type="ECO:0000313" key="1">
    <source>
        <dbReference type="EMBL" id="MBB5350580.1"/>
    </source>
</evidence>
<dbReference type="Proteomes" id="UP000557717">
    <property type="component" value="Unassembled WGS sequence"/>
</dbReference>
<keyword evidence="2" id="KW-1185">Reference proteome</keyword>